<organism evidence="2">
    <name type="scientific">Manihot esculenta</name>
    <name type="common">Cassava</name>
    <name type="synonym">Jatropha manihot</name>
    <dbReference type="NCBI Taxonomy" id="3983"/>
    <lineage>
        <taxon>Eukaryota</taxon>
        <taxon>Viridiplantae</taxon>
        <taxon>Streptophyta</taxon>
        <taxon>Embryophyta</taxon>
        <taxon>Tracheophyta</taxon>
        <taxon>Spermatophyta</taxon>
        <taxon>Magnoliopsida</taxon>
        <taxon>eudicotyledons</taxon>
        <taxon>Gunneridae</taxon>
        <taxon>Pentapetalae</taxon>
        <taxon>rosids</taxon>
        <taxon>fabids</taxon>
        <taxon>Malpighiales</taxon>
        <taxon>Euphorbiaceae</taxon>
        <taxon>Crotonoideae</taxon>
        <taxon>Manihoteae</taxon>
        <taxon>Manihot</taxon>
    </lineage>
</organism>
<evidence type="ECO:0000256" key="1">
    <source>
        <dbReference type="SAM" id="Phobius"/>
    </source>
</evidence>
<feature type="transmembrane region" description="Helical" evidence="1">
    <location>
        <begin position="35"/>
        <end position="58"/>
    </location>
</feature>
<sequence>MLLTVDSQGVVDASGGSSSFGQCLPWALPLSPPGYAFLLLSLTIWILGSMDVLVRWIFPVSDVPLGFRCGSVRPDSVKVGGVLVFDGDPFG</sequence>
<keyword evidence="1" id="KW-0812">Transmembrane</keyword>
<name>A0A2C9WNU7_MANES</name>
<protein>
    <submittedName>
        <fullName evidence="2">Uncharacterized protein</fullName>
    </submittedName>
</protein>
<proteinExistence type="predicted"/>
<keyword evidence="1" id="KW-1133">Transmembrane helix</keyword>
<reference evidence="2" key="1">
    <citation type="submission" date="2016-02" db="EMBL/GenBank/DDBJ databases">
        <title>WGS assembly of Manihot esculenta.</title>
        <authorList>
            <person name="Bredeson J.V."/>
            <person name="Prochnik S.E."/>
            <person name="Lyons J.B."/>
            <person name="Schmutz J."/>
            <person name="Grimwood J."/>
            <person name="Vrebalov J."/>
            <person name="Bart R.S."/>
            <person name="Amuge T."/>
            <person name="Ferguson M.E."/>
            <person name="Green R."/>
            <person name="Putnam N."/>
            <person name="Stites J."/>
            <person name="Rounsley S."/>
            <person name="Rokhsar D.S."/>
        </authorList>
    </citation>
    <scope>NUCLEOTIDE SEQUENCE [LARGE SCALE GENOMIC DNA]</scope>
    <source>
        <tissue evidence="2">Leaf</tissue>
    </source>
</reference>
<evidence type="ECO:0000313" key="2">
    <source>
        <dbReference type="EMBL" id="OAY61047.1"/>
    </source>
</evidence>
<accession>A0A2C9WNU7</accession>
<dbReference type="AlphaFoldDB" id="A0A2C9WNU7"/>
<dbReference type="EMBL" id="CM004387">
    <property type="protein sequence ID" value="OAY61047.1"/>
    <property type="molecule type" value="Genomic_DNA"/>
</dbReference>
<keyword evidence="1" id="KW-0472">Membrane</keyword>
<gene>
    <name evidence="2" type="ORF">MANES_01G159400</name>
</gene>